<keyword evidence="7" id="KW-0732">Signal</keyword>
<evidence type="ECO:0008006" key="10">
    <source>
        <dbReference type="Google" id="ProtNLM"/>
    </source>
</evidence>
<comment type="similarity">
    <text evidence="1 4">Belongs to the glycosyl hydrolase 17 family.</text>
</comment>
<feature type="chain" id="PRO_5004658413" description="Glucan endo-1,3-beta-D-glucosidase" evidence="7">
    <location>
        <begin position="21"/>
        <end position="325"/>
    </location>
</feature>
<dbReference type="eggNOG" id="ENOG502QQY2">
    <property type="taxonomic scope" value="Eukaryota"/>
</dbReference>
<dbReference type="GO" id="GO:0005975">
    <property type="term" value="P:carbohydrate metabolic process"/>
    <property type="evidence" value="ECO:0007669"/>
    <property type="project" value="InterPro"/>
</dbReference>
<sequence>MLALSHSQTLFLSLTSLCCAGISLHLAIPNSFIPHFASNRSAALSFVSAHLLPFLPRTPIHSLSLGADPLSSDLAPFLLPALYNLQAALSHTSLTHIKVSTTLSFSHISSPFPPSSAKFHKSISEIQPLLDFLSLNGAPLFVNLYPFSLYLDDPTIPLGFALFREEPFSYRSDPITGIRYRNLFDAMVDAFGCAMVKAGQDSIPIAVAETGWPTQGANSDAKAEASLRNAGFYNKGLLRSMREKGRRKVKVEEAYIFSLFDENMRPGPEMVSHWGWLYPNMTMKYDLDFFASGACRLRRGAFWSFSIVGLLLVVAVAVAVVVLNG</sequence>
<dbReference type="SUPFAM" id="SSF51445">
    <property type="entry name" value="(Trans)glycosidases"/>
    <property type="match status" value="1"/>
</dbReference>
<dbReference type="Pfam" id="PF00332">
    <property type="entry name" value="Glyco_hydro_17"/>
    <property type="match status" value="1"/>
</dbReference>
<feature type="signal peptide" evidence="7">
    <location>
        <begin position="1"/>
        <end position="20"/>
    </location>
</feature>
<keyword evidence="6" id="KW-0472">Membrane</keyword>
<protein>
    <recommendedName>
        <fullName evidence="10">Glucan endo-1,3-beta-D-glucosidase</fullName>
    </recommendedName>
</protein>
<keyword evidence="6" id="KW-1133">Transmembrane helix</keyword>
<evidence type="ECO:0000256" key="7">
    <source>
        <dbReference type="SAM" id="SignalP"/>
    </source>
</evidence>
<evidence type="ECO:0000256" key="4">
    <source>
        <dbReference type="RuleBase" id="RU004335"/>
    </source>
</evidence>
<feature type="transmembrane region" description="Helical" evidence="6">
    <location>
        <begin position="301"/>
        <end position="323"/>
    </location>
</feature>
<dbReference type="Gramene" id="ERM96799">
    <property type="protein sequence ID" value="ERM96799"/>
    <property type="gene ID" value="AMTR_s03830p00001040"/>
</dbReference>
<evidence type="ECO:0000256" key="6">
    <source>
        <dbReference type="SAM" id="Phobius"/>
    </source>
</evidence>
<dbReference type="HOGENOM" id="CLU_024953_1_2_1"/>
<dbReference type="OMA" id="QSERTWG"/>
<dbReference type="InterPro" id="IPR017853">
    <property type="entry name" value="GH"/>
</dbReference>
<organism evidence="8 9">
    <name type="scientific">Amborella trichopoda</name>
    <dbReference type="NCBI Taxonomy" id="13333"/>
    <lineage>
        <taxon>Eukaryota</taxon>
        <taxon>Viridiplantae</taxon>
        <taxon>Streptophyta</taxon>
        <taxon>Embryophyta</taxon>
        <taxon>Tracheophyta</taxon>
        <taxon>Spermatophyta</taxon>
        <taxon>Magnoliopsida</taxon>
        <taxon>Amborellales</taxon>
        <taxon>Amborellaceae</taxon>
        <taxon>Amborella</taxon>
    </lineage>
</organism>
<dbReference type="Proteomes" id="UP000017836">
    <property type="component" value="Unassembled WGS sequence"/>
</dbReference>
<keyword evidence="9" id="KW-1185">Reference proteome</keyword>
<gene>
    <name evidence="8" type="ORF">AMTR_s03830p00001040</name>
</gene>
<dbReference type="InterPro" id="IPR044965">
    <property type="entry name" value="Glyco_hydro_17_plant"/>
</dbReference>
<keyword evidence="2 5" id="KW-0378">Hydrolase</keyword>
<dbReference type="InterPro" id="IPR000490">
    <property type="entry name" value="Glyco_hydro_17"/>
</dbReference>
<keyword evidence="6" id="KW-0812">Transmembrane</keyword>
<evidence type="ECO:0000256" key="5">
    <source>
        <dbReference type="RuleBase" id="RU004336"/>
    </source>
</evidence>
<evidence type="ECO:0000256" key="1">
    <source>
        <dbReference type="ARBA" id="ARBA00008773"/>
    </source>
</evidence>
<evidence type="ECO:0000256" key="2">
    <source>
        <dbReference type="ARBA" id="ARBA00022801"/>
    </source>
</evidence>
<name>U5CUT5_AMBTC</name>
<reference evidence="9" key="1">
    <citation type="journal article" date="2013" name="Science">
        <title>The Amborella genome and the evolution of flowering plants.</title>
        <authorList>
            <consortium name="Amborella Genome Project"/>
        </authorList>
    </citation>
    <scope>NUCLEOTIDE SEQUENCE [LARGE SCALE GENOMIC DNA]</scope>
</reference>
<accession>U5CUT5</accession>
<dbReference type="PANTHER" id="PTHR32227">
    <property type="entry name" value="GLUCAN ENDO-1,3-BETA-GLUCOSIDASE BG1-RELATED-RELATED"/>
    <property type="match status" value="1"/>
</dbReference>
<evidence type="ECO:0000256" key="3">
    <source>
        <dbReference type="ARBA" id="ARBA00023295"/>
    </source>
</evidence>
<dbReference type="Gene3D" id="3.20.20.80">
    <property type="entry name" value="Glycosidases"/>
    <property type="match status" value="1"/>
</dbReference>
<dbReference type="EMBL" id="KI396805">
    <property type="protein sequence ID" value="ERM96799.1"/>
    <property type="molecule type" value="Genomic_DNA"/>
</dbReference>
<proteinExistence type="inferred from homology"/>
<dbReference type="GO" id="GO:0004553">
    <property type="term" value="F:hydrolase activity, hydrolyzing O-glycosyl compounds"/>
    <property type="evidence" value="ECO:0007669"/>
    <property type="project" value="InterPro"/>
</dbReference>
<evidence type="ECO:0000313" key="8">
    <source>
        <dbReference type="EMBL" id="ERM96799.1"/>
    </source>
</evidence>
<dbReference type="PROSITE" id="PS00587">
    <property type="entry name" value="GLYCOSYL_HYDROL_F17"/>
    <property type="match status" value="1"/>
</dbReference>
<dbReference type="OrthoDB" id="1293114at2759"/>
<dbReference type="AlphaFoldDB" id="U5CUT5"/>
<keyword evidence="3 5" id="KW-0326">Glycosidase</keyword>
<evidence type="ECO:0000313" key="9">
    <source>
        <dbReference type="Proteomes" id="UP000017836"/>
    </source>
</evidence>